<evidence type="ECO:0000313" key="2">
    <source>
        <dbReference type="EMBL" id="MCU4744102.1"/>
    </source>
</evidence>
<evidence type="ECO:0000313" key="3">
    <source>
        <dbReference type="Proteomes" id="UP001321018"/>
    </source>
</evidence>
<dbReference type="Proteomes" id="UP001321018">
    <property type="component" value="Unassembled WGS sequence"/>
</dbReference>
<gene>
    <name evidence="2" type="ORF">OB960_22225</name>
</gene>
<sequence>KRGEARGAHVASDSVTRPERTSNGISPLASGPDCGSVSSATKRWNAKARKGRNRRAYPLAPKPDARTPGMVGRE</sequence>
<protein>
    <submittedName>
        <fullName evidence="2">Uncharacterized protein</fullName>
    </submittedName>
</protein>
<feature type="non-terminal residue" evidence="2">
    <location>
        <position position="1"/>
    </location>
</feature>
<dbReference type="AlphaFoldDB" id="A0AAP2Z2N1"/>
<proteinExistence type="predicted"/>
<evidence type="ECO:0000256" key="1">
    <source>
        <dbReference type="SAM" id="MobiDB-lite"/>
    </source>
</evidence>
<dbReference type="EMBL" id="JAOPKA010000022">
    <property type="protein sequence ID" value="MCU4744102.1"/>
    <property type="molecule type" value="Genomic_DNA"/>
</dbReference>
<feature type="compositionally biased region" description="Basic residues" evidence="1">
    <location>
        <begin position="44"/>
        <end position="55"/>
    </location>
</feature>
<feature type="region of interest" description="Disordered" evidence="1">
    <location>
        <begin position="1"/>
        <end position="74"/>
    </location>
</feature>
<name>A0AAP2Z2N1_9EURY</name>
<comment type="caution">
    <text evidence="2">The sequence shown here is derived from an EMBL/GenBank/DDBJ whole genome shotgun (WGS) entry which is preliminary data.</text>
</comment>
<accession>A0AAP2Z2N1</accession>
<organism evidence="2 3">
    <name type="scientific">Natronoglomus mannanivorans</name>
    <dbReference type="NCBI Taxonomy" id="2979990"/>
    <lineage>
        <taxon>Archaea</taxon>
        <taxon>Methanobacteriati</taxon>
        <taxon>Methanobacteriota</taxon>
        <taxon>Stenosarchaea group</taxon>
        <taxon>Halobacteria</taxon>
        <taxon>Halobacteriales</taxon>
        <taxon>Natrialbaceae</taxon>
        <taxon>Natronoglomus</taxon>
    </lineage>
</organism>
<reference evidence="2" key="1">
    <citation type="submission" date="2022-09" db="EMBL/GenBank/DDBJ databases">
        <title>Enrichment on poylsaccharides allowed isolation of novel metabolic and taxonomic groups of Haloarchaea.</title>
        <authorList>
            <person name="Sorokin D.Y."/>
            <person name="Elcheninov A.G."/>
            <person name="Khizhniak T.V."/>
            <person name="Kolganova T.V."/>
            <person name="Kublanov I.V."/>
        </authorList>
    </citation>
    <scope>NUCLEOTIDE SEQUENCE</scope>
    <source>
        <strain evidence="2">AArc-xg1-1</strain>
    </source>
</reference>